<feature type="transmembrane region" description="Helical" evidence="1">
    <location>
        <begin position="73"/>
        <end position="95"/>
    </location>
</feature>
<evidence type="ECO:0000256" key="1">
    <source>
        <dbReference type="SAM" id="Phobius"/>
    </source>
</evidence>
<keyword evidence="1" id="KW-0812">Transmembrane</keyword>
<gene>
    <name evidence="2" type="ORF">MHY01S_33410</name>
</gene>
<feature type="transmembrane region" description="Helical" evidence="1">
    <location>
        <begin position="134"/>
        <end position="156"/>
    </location>
</feature>
<feature type="transmembrane region" description="Helical" evidence="1">
    <location>
        <begin position="162"/>
        <end position="181"/>
    </location>
</feature>
<dbReference type="EMBL" id="BJXL01000185">
    <property type="protein sequence ID" value="GEM85175.1"/>
    <property type="molecule type" value="Genomic_DNA"/>
</dbReference>
<sequence>MIQPIPFQFAAWSAYLNAISNVVGALALALLFAGYAPFGKVNDASSVFFALSLIPVALAFHQLHRSVAAPSSLIITIIGVLAMLTAATLSALLVFGQVSFGQTLRAVLSANAIIGVWLVSSGILALIGSSLPRGLAWVLMVAGAGLMLVVVGFWIGGQGSPLTTLGGLVVLTGNLTWAIWLGHLWMSGTVRYPTPGP</sequence>
<comment type="caution">
    <text evidence="2">The sequence shown here is derived from an EMBL/GenBank/DDBJ whole genome shotgun (WGS) entry which is preliminary data.</text>
</comment>
<name>A0A511R6F3_9DEIN</name>
<dbReference type="Proteomes" id="UP000321197">
    <property type="component" value="Unassembled WGS sequence"/>
</dbReference>
<feature type="transmembrane region" description="Helical" evidence="1">
    <location>
        <begin position="44"/>
        <end position="61"/>
    </location>
</feature>
<keyword evidence="1" id="KW-1133">Transmembrane helix</keyword>
<keyword evidence="1" id="KW-0472">Membrane</keyword>
<feature type="transmembrane region" description="Helical" evidence="1">
    <location>
        <begin position="12"/>
        <end position="38"/>
    </location>
</feature>
<organism evidence="2 3">
    <name type="scientific">Meiothermus hypogaeus NBRC 106114</name>
    <dbReference type="NCBI Taxonomy" id="1227553"/>
    <lineage>
        <taxon>Bacteria</taxon>
        <taxon>Thermotogati</taxon>
        <taxon>Deinococcota</taxon>
        <taxon>Deinococci</taxon>
        <taxon>Thermales</taxon>
        <taxon>Thermaceae</taxon>
        <taxon>Meiothermus</taxon>
    </lineage>
</organism>
<evidence type="ECO:0000313" key="3">
    <source>
        <dbReference type="Proteomes" id="UP000321197"/>
    </source>
</evidence>
<reference evidence="2 3" key="1">
    <citation type="submission" date="2019-07" db="EMBL/GenBank/DDBJ databases">
        <title>Whole genome shotgun sequence of Meiothermus hypogaeus NBRC 106114.</title>
        <authorList>
            <person name="Hosoyama A."/>
            <person name="Uohara A."/>
            <person name="Ohji S."/>
            <person name="Ichikawa N."/>
        </authorList>
    </citation>
    <scope>NUCLEOTIDE SEQUENCE [LARGE SCALE GENOMIC DNA]</scope>
    <source>
        <strain evidence="2 3">NBRC 106114</strain>
    </source>
</reference>
<evidence type="ECO:0000313" key="2">
    <source>
        <dbReference type="EMBL" id="GEM85175.1"/>
    </source>
</evidence>
<feature type="transmembrane region" description="Helical" evidence="1">
    <location>
        <begin position="107"/>
        <end position="127"/>
    </location>
</feature>
<accession>A0A511R6F3</accession>
<dbReference type="AlphaFoldDB" id="A0A511R6F3"/>
<protein>
    <submittedName>
        <fullName evidence="2">Uncharacterized protein</fullName>
    </submittedName>
</protein>
<dbReference type="RefSeq" id="WP_147075582.1">
    <property type="nucleotide sequence ID" value="NZ_BJXL01000185.1"/>
</dbReference>
<proteinExistence type="predicted"/>